<name>A0AAV2T7J1_CALDB</name>
<dbReference type="AlphaFoldDB" id="A0AAV2T7J1"/>
<dbReference type="EMBL" id="CAXLJL010000123">
    <property type="protein sequence ID" value="CAL5132378.1"/>
    <property type="molecule type" value="Genomic_DNA"/>
</dbReference>
<evidence type="ECO:0000313" key="3">
    <source>
        <dbReference type="Proteomes" id="UP001497525"/>
    </source>
</evidence>
<protein>
    <submittedName>
        <fullName evidence="2">Uncharacterized protein</fullName>
    </submittedName>
</protein>
<comment type="caution">
    <text evidence="2">The sequence shown here is derived from an EMBL/GenBank/DDBJ whole genome shotgun (WGS) entry which is preliminary data.</text>
</comment>
<feature type="compositionally biased region" description="Polar residues" evidence="1">
    <location>
        <begin position="338"/>
        <end position="348"/>
    </location>
</feature>
<evidence type="ECO:0000256" key="1">
    <source>
        <dbReference type="SAM" id="MobiDB-lite"/>
    </source>
</evidence>
<accession>A0AAV2T7J1</accession>
<proteinExistence type="predicted"/>
<gene>
    <name evidence="2" type="ORF">CDAUBV1_LOCUS5211</name>
</gene>
<feature type="compositionally biased region" description="Basic residues" evidence="1">
    <location>
        <begin position="409"/>
        <end position="429"/>
    </location>
</feature>
<feature type="region of interest" description="Disordered" evidence="1">
    <location>
        <begin position="327"/>
        <end position="451"/>
    </location>
</feature>
<organism evidence="2 3">
    <name type="scientific">Calicophoron daubneyi</name>
    <name type="common">Rumen fluke</name>
    <name type="synonym">Paramphistomum daubneyi</name>
    <dbReference type="NCBI Taxonomy" id="300641"/>
    <lineage>
        <taxon>Eukaryota</taxon>
        <taxon>Metazoa</taxon>
        <taxon>Spiralia</taxon>
        <taxon>Lophotrochozoa</taxon>
        <taxon>Platyhelminthes</taxon>
        <taxon>Trematoda</taxon>
        <taxon>Digenea</taxon>
        <taxon>Plagiorchiida</taxon>
        <taxon>Pronocephalata</taxon>
        <taxon>Paramphistomoidea</taxon>
        <taxon>Paramphistomidae</taxon>
        <taxon>Calicophoron</taxon>
    </lineage>
</organism>
<feature type="compositionally biased region" description="Basic and acidic residues" evidence="1">
    <location>
        <begin position="360"/>
        <end position="390"/>
    </location>
</feature>
<dbReference type="Proteomes" id="UP001497525">
    <property type="component" value="Unassembled WGS sequence"/>
</dbReference>
<feature type="compositionally biased region" description="Low complexity" evidence="1">
    <location>
        <begin position="302"/>
        <end position="311"/>
    </location>
</feature>
<feature type="region of interest" description="Disordered" evidence="1">
    <location>
        <begin position="240"/>
        <end position="311"/>
    </location>
</feature>
<feature type="compositionally biased region" description="Basic residues" evidence="1">
    <location>
        <begin position="438"/>
        <end position="451"/>
    </location>
</feature>
<feature type="compositionally biased region" description="Low complexity" evidence="1">
    <location>
        <begin position="398"/>
        <end position="408"/>
    </location>
</feature>
<reference evidence="2" key="1">
    <citation type="submission" date="2024-06" db="EMBL/GenBank/DDBJ databases">
        <authorList>
            <person name="Liu X."/>
            <person name="Lenzi L."/>
            <person name="Haldenby T S."/>
            <person name="Uol C."/>
        </authorList>
    </citation>
    <scope>NUCLEOTIDE SEQUENCE</scope>
</reference>
<feature type="compositionally biased region" description="Polar residues" evidence="1">
    <location>
        <begin position="259"/>
        <end position="282"/>
    </location>
</feature>
<evidence type="ECO:0000313" key="2">
    <source>
        <dbReference type="EMBL" id="CAL5132378.1"/>
    </source>
</evidence>
<sequence length="451" mass="49777">MVFSAADIRQQKVAEVQELLDALGADRKHTSFIQEDARRMAECATLSTQKIFAAFWEFLSRCQQSLAAKLDYPESAWVIMGPAYLNGFETIDEAHYSKEVSQLLDKLYEQSPVKRDMLCYIMSVLTEITQTAIELCRDRPALGYLARYQIAHLFGPILFSVCCESCKSVISETAKSCDYCSTVSRLLQKPYAADVLDRLLRYLPVEFWKNSMISVQRPTGARVDKAQIHRGILNMFCKDGPADKGKAKAPPSPVKGKQTAPTTAQNKQLNPKSTEPVQTTQSPEVPQEEEAPPPPALPPKNAQSAASAASVNAPAYRNTLANIDSIETTEVAERMPTSALSVEPTSSAEHGGGATPPESLGDKLVPERKSDKSKHERGTGRRSSKGERRSTSRKSGRSSRSPSMASRQQVRRTSSRSSSRKSSKVRRSSSKSPTVSRRSSRARKSTSSRRR</sequence>